<dbReference type="InterPro" id="IPR007812">
    <property type="entry name" value="T2SS_protein-GspL"/>
</dbReference>
<dbReference type="Gene3D" id="3.30.420.380">
    <property type="match status" value="1"/>
</dbReference>
<keyword evidence="4" id="KW-1003">Cell membrane</keyword>
<sequence length="483" mass="54279">MRKRPKSYVVASEGSVNEFLTIKLSSNPSEPIPWLVWSNNLKDVIASGELVNRDHLDELEPYSHQRVVIGLLPSSEVLLTHITIPSGAARQLNAMLPFLMEDELTQDIERMHFSVLKKQGDQATIATIERKRLAQWADAFKQAGMELKKVLPDCLALPQREGQVSALHCDGQWLFRQGEVKGAAVDEAWLDLFLQSGWLAPDGDALHFEDVIKDNIELAQSEPTTDEEALIERLQNDDEIDDLASDKEKVSRSLPEKVTATDMDESVITICSYSHLPDNHEKLPGQWILAPTEMMMVTLSQGAIDSKSNLLSGMFKAQSSWFKHWRVWQKVVIAACVFVVILLIQRTIIVHKIEAQTHAYRVESERVFRSVFPDKQRIPTVSYLKRSMQDEENILSGSGGSSASVLGWMAKLPAALKQVKAVTVQSVQFDANRSEVRINAQSNDFQSFERLRTELAKEFSVDQGQLNKNGDVVQGTYVIRSKA</sequence>
<dbReference type="EMBL" id="QPGL01000003">
    <property type="protein sequence ID" value="RCS69198.1"/>
    <property type="molecule type" value="Genomic_DNA"/>
</dbReference>
<evidence type="ECO:0000256" key="3">
    <source>
        <dbReference type="ARBA" id="ARBA00022448"/>
    </source>
</evidence>
<keyword evidence="13" id="KW-1185">Reference proteome</keyword>
<reference evidence="12 13" key="1">
    <citation type="journal article" date="2017" name="Elife">
        <title>Extensive horizontal gene transfer in cheese-associated bacteria.</title>
        <authorList>
            <person name="Bonham K.S."/>
            <person name="Wolfe B.E."/>
            <person name="Dutton R.J."/>
        </authorList>
    </citation>
    <scope>NUCLEOTIDE SEQUENCE [LARGE SCALE GENOMIC DNA]</scope>
    <source>
        <strain evidence="12 13">JB196</strain>
    </source>
</reference>
<feature type="domain" description="GspL periplasmic" evidence="11">
    <location>
        <begin position="323"/>
        <end position="482"/>
    </location>
</feature>
<evidence type="ECO:0000313" key="12">
    <source>
        <dbReference type="EMBL" id="RCS69198.1"/>
    </source>
</evidence>
<dbReference type="InterPro" id="IPR025691">
    <property type="entry name" value="GspL_pp_dom"/>
</dbReference>
<dbReference type="InterPro" id="IPR043129">
    <property type="entry name" value="ATPase_NBD"/>
</dbReference>
<evidence type="ECO:0000256" key="9">
    <source>
        <dbReference type="ARBA" id="ARBA00023136"/>
    </source>
</evidence>
<evidence type="ECO:0000256" key="1">
    <source>
        <dbReference type="ARBA" id="ARBA00004377"/>
    </source>
</evidence>
<keyword evidence="6" id="KW-0812">Transmembrane</keyword>
<dbReference type="Pfam" id="PF05134">
    <property type="entry name" value="T2SSL"/>
    <property type="match status" value="1"/>
</dbReference>
<evidence type="ECO:0000256" key="2">
    <source>
        <dbReference type="ARBA" id="ARBA00005318"/>
    </source>
</evidence>
<dbReference type="InterPro" id="IPR024230">
    <property type="entry name" value="GspL_cyto_dom"/>
</dbReference>
<keyword evidence="7" id="KW-0653">Protein transport</keyword>
<dbReference type="GO" id="GO:0015628">
    <property type="term" value="P:protein secretion by the type II secretion system"/>
    <property type="evidence" value="ECO:0007669"/>
    <property type="project" value="InterPro"/>
</dbReference>
<dbReference type="OrthoDB" id="7011844at2"/>
<comment type="similarity">
    <text evidence="2">Belongs to the GSP L family.</text>
</comment>
<protein>
    <submittedName>
        <fullName evidence="12">Type II secretion system protein GspL</fullName>
    </submittedName>
</protein>
<evidence type="ECO:0000259" key="10">
    <source>
        <dbReference type="Pfam" id="PF05134"/>
    </source>
</evidence>
<dbReference type="Gene3D" id="3.30.1360.100">
    <property type="entry name" value="General secretion pathway protein M, EpsM"/>
    <property type="match status" value="1"/>
</dbReference>
<dbReference type="NCBIfam" id="TIGR01709">
    <property type="entry name" value="typeII_sec_gspL"/>
    <property type="match status" value="1"/>
</dbReference>
<accession>A0A368LGJ0</accession>
<evidence type="ECO:0000256" key="6">
    <source>
        <dbReference type="ARBA" id="ARBA00022692"/>
    </source>
</evidence>
<dbReference type="GO" id="GO:0009276">
    <property type="term" value="C:Gram-negative-bacterium-type cell wall"/>
    <property type="evidence" value="ECO:0007669"/>
    <property type="project" value="InterPro"/>
</dbReference>
<name>A0A368LGJ0_9VIBR</name>
<keyword evidence="8" id="KW-1133">Transmembrane helix</keyword>
<dbReference type="CDD" id="cd24017">
    <property type="entry name" value="ASKHA_T2SSL_N"/>
    <property type="match status" value="1"/>
</dbReference>
<dbReference type="GO" id="GO:0015627">
    <property type="term" value="C:type II protein secretion system complex"/>
    <property type="evidence" value="ECO:0007669"/>
    <property type="project" value="InterPro"/>
</dbReference>
<evidence type="ECO:0000256" key="5">
    <source>
        <dbReference type="ARBA" id="ARBA00022519"/>
    </source>
</evidence>
<keyword evidence="5" id="KW-0997">Cell inner membrane</keyword>
<dbReference type="Pfam" id="PF12693">
    <property type="entry name" value="GspL_C"/>
    <property type="match status" value="1"/>
</dbReference>
<keyword evidence="3" id="KW-0813">Transport</keyword>
<evidence type="ECO:0000256" key="4">
    <source>
        <dbReference type="ARBA" id="ARBA00022475"/>
    </source>
</evidence>
<dbReference type="AlphaFoldDB" id="A0A368LGJ0"/>
<dbReference type="Proteomes" id="UP000252479">
    <property type="component" value="Unassembled WGS sequence"/>
</dbReference>
<evidence type="ECO:0000256" key="8">
    <source>
        <dbReference type="ARBA" id="ARBA00022989"/>
    </source>
</evidence>
<keyword evidence="9" id="KW-0472">Membrane</keyword>
<feature type="domain" description="GspL cytoplasmic actin-ATPase-like" evidence="10">
    <location>
        <begin position="20"/>
        <end position="202"/>
    </location>
</feature>
<proteinExistence type="inferred from homology"/>
<dbReference type="Gene3D" id="3.30.420.370">
    <property type="match status" value="1"/>
</dbReference>
<evidence type="ECO:0000259" key="11">
    <source>
        <dbReference type="Pfam" id="PF12693"/>
    </source>
</evidence>
<evidence type="ECO:0000256" key="7">
    <source>
        <dbReference type="ARBA" id="ARBA00022927"/>
    </source>
</evidence>
<dbReference type="SUPFAM" id="SSF53067">
    <property type="entry name" value="Actin-like ATPase domain"/>
    <property type="match status" value="3"/>
</dbReference>
<evidence type="ECO:0000313" key="13">
    <source>
        <dbReference type="Proteomes" id="UP000252479"/>
    </source>
</evidence>
<organism evidence="12 13">
    <name type="scientific">Vibrio casei</name>
    <dbReference type="NCBI Taxonomy" id="673372"/>
    <lineage>
        <taxon>Bacteria</taxon>
        <taxon>Pseudomonadati</taxon>
        <taxon>Pseudomonadota</taxon>
        <taxon>Gammaproteobacteria</taxon>
        <taxon>Vibrionales</taxon>
        <taxon>Vibrionaceae</taxon>
        <taxon>Vibrio</taxon>
    </lineage>
</organism>
<gene>
    <name evidence="12" type="primary">gspL</name>
    <name evidence="12" type="ORF">CIK83_16510</name>
</gene>
<comment type="caution">
    <text evidence="12">The sequence shown here is derived from an EMBL/GenBank/DDBJ whole genome shotgun (WGS) entry which is preliminary data.</text>
</comment>
<comment type="subcellular location">
    <subcellularLocation>
        <location evidence="1">Cell inner membrane</location>
        <topology evidence="1">Single-pass membrane protein</topology>
    </subcellularLocation>
</comment>
<dbReference type="GO" id="GO:0005886">
    <property type="term" value="C:plasma membrane"/>
    <property type="evidence" value="ECO:0007669"/>
    <property type="project" value="UniProtKB-SubCell"/>
</dbReference>